<keyword evidence="2" id="KW-0472">Membrane</keyword>
<evidence type="ECO:0000313" key="4">
    <source>
        <dbReference type="Proteomes" id="UP000632886"/>
    </source>
</evidence>
<reference evidence="3 4" key="1">
    <citation type="submission" date="2020-02" db="EMBL/GenBank/DDBJ databases">
        <title>Bird 10,000 Genomes (B10K) Project - Family phase.</title>
        <authorList>
            <person name="Zhang G."/>
        </authorList>
    </citation>
    <scope>NUCLEOTIDE SEQUENCE [LARGE SCALE GENOMIC DNA]</scope>
    <source>
        <strain evidence="3">B10K-DU-017-21</strain>
    </source>
</reference>
<feature type="transmembrane region" description="Helical" evidence="2">
    <location>
        <begin position="101"/>
        <end position="122"/>
    </location>
</feature>
<evidence type="ECO:0000313" key="3">
    <source>
        <dbReference type="EMBL" id="NXX97770.1"/>
    </source>
</evidence>
<comment type="caution">
    <text evidence="3">The sequence shown here is derived from an EMBL/GenBank/DDBJ whole genome shotgun (WGS) entry which is preliminary data.</text>
</comment>
<keyword evidence="4" id="KW-1185">Reference proteome</keyword>
<feature type="region of interest" description="Disordered" evidence="1">
    <location>
        <begin position="55"/>
        <end position="74"/>
    </location>
</feature>
<keyword evidence="2" id="KW-0812">Transmembrane</keyword>
<keyword evidence="2" id="KW-1133">Transmembrane helix</keyword>
<name>A0A852MBS2_9AVES</name>
<proteinExistence type="predicted"/>
<accession>A0A852MBS2</accession>
<gene>
    <name evidence="3" type="primary">Tcra</name>
    <name evidence="3" type="ORF">CENBEN_R12579</name>
</gene>
<evidence type="ECO:0000256" key="1">
    <source>
        <dbReference type="SAM" id="MobiDB-lite"/>
    </source>
</evidence>
<feature type="non-terminal residue" evidence="3">
    <location>
        <position position="1"/>
    </location>
</feature>
<protein>
    <submittedName>
        <fullName evidence="3">TCA protein</fullName>
    </submittedName>
</protein>
<dbReference type="EMBL" id="WBNK01001645">
    <property type="protein sequence ID" value="NXX97770.1"/>
    <property type="molecule type" value="Genomic_DNA"/>
</dbReference>
<sequence length="125" mass="14121">MCVITDYSPESLTLDSADMHTNAVVEVKTSESKNEASYVSTYWAKKDEMQCSANHEGFGELEGEDPESASLDSRTSQYSCDFPYVLLFTDENLNTLSLSHLGLRIILTKAMFFNVLMTVLMWKKK</sequence>
<evidence type="ECO:0000256" key="2">
    <source>
        <dbReference type="SAM" id="Phobius"/>
    </source>
</evidence>
<organism evidence="3 4">
    <name type="scientific">Centropus bengalensis</name>
    <name type="common">lesser coucal</name>
    <dbReference type="NCBI Taxonomy" id="1463675"/>
    <lineage>
        <taxon>Eukaryota</taxon>
        <taxon>Metazoa</taxon>
        <taxon>Chordata</taxon>
        <taxon>Craniata</taxon>
        <taxon>Vertebrata</taxon>
        <taxon>Euteleostomi</taxon>
        <taxon>Archelosauria</taxon>
        <taxon>Archosauria</taxon>
        <taxon>Dinosauria</taxon>
        <taxon>Saurischia</taxon>
        <taxon>Theropoda</taxon>
        <taxon>Coelurosauria</taxon>
        <taxon>Aves</taxon>
        <taxon>Neognathae</taxon>
        <taxon>Neoaves</taxon>
        <taxon>Otidimorphae</taxon>
        <taxon>Cuculiformes</taxon>
        <taxon>Centropidae</taxon>
        <taxon>Centropus</taxon>
    </lineage>
</organism>
<dbReference type="AlphaFoldDB" id="A0A852MBS2"/>
<dbReference type="Proteomes" id="UP000632886">
    <property type="component" value="Unassembled WGS sequence"/>
</dbReference>
<feature type="non-terminal residue" evidence="3">
    <location>
        <position position="125"/>
    </location>
</feature>